<name>A0A7S0H8S4_9EUKA</name>
<dbReference type="PANTHER" id="PTHR47958">
    <property type="entry name" value="ATP-DEPENDENT RNA HELICASE DBP3"/>
    <property type="match status" value="1"/>
</dbReference>
<keyword evidence="7" id="KW-0539">Nucleus</keyword>
<evidence type="ECO:0000256" key="2">
    <source>
        <dbReference type="ARBA" id="ARBA00012552"/>
    </source>
</evidence>
<dbReference type="EC" id="3.6.4.13" evidence="2"/>
<protein>
    <recommendedName>
        <fullName evidence="2">RNA helicase</fullName>
        <ecNumber evidence="2">3.6.4.13</ecNumber>
    </recommendedName>
</protein>
<evidence type="ECO:0000256" key="8">
    <source>
        <dbReference type="ARBA" id="ARBA00038213"/>
    </source>
</evidence>
<keyword evidence="3" id="KW-0547">Nucleotide-binding</keyword>
<dbReference type="SMART" id="SM00487">
    <property type="entry name" value="DEXDc"/>
    <property type="match status" value="1"/>
</dbReference>
<comment type="subcellular location">
    <subcellularLocation>
        <location evidence="1">Nucleus</location>
    </subcellularLocation>
</comment>
<dbReference type="InterPro" id="IPR001650">
    <property type="entry name" value="Helicase_C-like"/>
</dbReference>
<evidence type="ECO:0000256" key="4">
    <source>
        <dbReference type="ARBA" id="ARBA00022801"/>
    </source>
</evidence>
<feature type="domain" description="Helicase C-terminal" evidence="10">
    <location>
        <begin position="194"/>
        <end position="339"/>
    </location>
</feature>
<evidence type="ECO:0000256" key="5">
    <source>
        <dbReference type="ARBA" id="ARBA00022806"/>
    </source>
</evidence>
<dbReference type="InterPro" id="IPR014001">
    <property type="entry name" value="Helicase_ATP-bd"/>
</dbReference>
<comment type="similarity">
    <text evidence="8">Belongs to the DEAD box helicase family. DECD subfamily.</text>
</comment>
<dbReference type="GO" id="GO:0005524">
    <property type="term" value="F:ATP binding"/>
    <property type="evidence" value="ECO:0007669"/>
    <property type="project" value="UniProtKB-KW"/>
</dbReference>
<keyword evidence="4" id="KW-0378">Hydrolase</keyword>
<dbReference type="PROSITE" id="PS51194">
    <property type="entry name" value="HELICASE_CTER"/>
    <property type="match status" value="1"/>
</dbReference>
<feature type="domain" description="Helicase ATP-binding" evidence="9">
    <location>
        <begin position="1"/>
        <end position="167"/>
    </location>
</feature>
<evidence type="ECO:0000256" key="6">
    <source>
        <dbReference type="ARBA" id="ARBA00022840"/>
    </source>
</evidence>
<dbReference type="EMBL" id="HBEP01005321">
    <property type="protein sequence ID" value="CAD8472545.1"/>
    <property type="molecule type" value="Transcribed_RNA"/>
</dbReference>
<dbReference type="FunFam" id="3.40.50.300:FF:000111">
    <property type="entry name" value="DEAD-box ATP-dependent RNA helicase"/>
    <property type="match status" value="1"/>
</dbReference>
<evidence type="ECO:0000256" key="7">
    <source>
        <dbReference type="ARBA" id="ARBA00023242"/>
    </source>
</evidence>
<dbReference type="Gene3D" id="3.40.50.300">
    <property type="entry name" value="P-loop containing nucleotide triphosphate hydrolases"/>
    <property type="match status" value="2"/>
</dbReference>
<evidence type="ECO:0000259" key="9">
    <source>
        <dbReference type="PROSITE" id="PS51192"/>
    </source>
</evidence>
<evidence type="ECO:0000259" key="10">
    <source>
        <dbReference type="PROSITE" id="PS51194"/>
    </source>
</evidence>
<evidence type="ECO:0000256" key="1">
    <source>
        <dbReference type="ARBA" id="ARBA00004123"/>
    </source>
</evidence>
<sequence>MDVICQAKSGMGKTAVFVLSSLHQLEAKEGQIGAIVLCHTRELAFQINNEFERFSRYLPDVKVKVFYGGVPVPEHKRILKSECPHIIVGTAGRILQLIREKDLVTKHVKHFILDECDKMLEKLDMRGDVQEIFKATPHEKQVMMFSATLSSEMRVVCKKFMQDPMEIYVDDSKLTLHGLQQHYVKLAENEKNRKLNELLDALEFNQVVIFVKSVQRAIQLDKLLQECNFPSVAIHARIEQTERIALYQSFKDFKHRILVSTDIWGRGIDIERVNIVINYDMPEVSDTYLHRVGRAGRFGTKGLAITFVSNDEDAKTLEDVQSRFEVSITQLPEAIDVSSYMTA</sequence>
<dbReference type="AlphaFoldDB" id="A0A7S0H8S4"/>
<dbReference type="GO" id="GO:0016787">
    <property type="term" value="F:hydrolase activity"/>
    <property type="evidence" value="ECO:0007669"/>
    <property type="project" value="UniProtKB-KW"/>
</dbReference>
<gene>
    <name evidence="11" type="ORF">PANT1444_LOCUS2961</name>
</gene>
<dbReference type="Pfam" id="PF00271">
    <property type="entry name" value="Helicase_C"/>
    <property type="match status" value="1"/>
</dbReference>
<dbReference type="SMART" id="SM00490">
    <property type="entry name" value="HELICc"/>
    <property type="match status" value="1"/>
</dbReference>
<dbReference type="GO" id="GO:0003724">
    <property type="term" value="F:RNA helicase activity"/>
    <property type="evidence" value="ECO:0007669"/>
    <property type="project" value="UniProtKB-EC"/>
</dbReference>
<dbReference type="PROSITE" id="PS51192">
    <property type="entry name" value="HELICASE_ATP_BIND_1"/>
    <property type="match status" value="1"/>
</dbReference>
<evidence type="ECO:0000256" key="3">
    <source>
        <dbReference type="ARBA" id="ARBA00022741"/>
    </source>
</evidence>
<accession>A0A7S0H8S4</accession>
<dbReference type="GO" id="GO:0005634">
    <property type="term" value="C:nucleus"/>
    <property type="evidence" value="ECO:0007669"/>
    <property type="project" value="UniProtKB-SubCell"/>
</dbReference>
<keyword evidence="5" id="KW-0347">Helicase</keyword>
<reference evidence="11" key="1">
    <citation type="submission" date="2021-01" db="EMBL/GenBank/DDBJ databases">
        <authorList>
            <person name="Corre E."/>
            <person name="Pelletier E."/>
            <person name="Niang G."/>
            <person name="Scheremetjew M."/>
            <person name="Finn R."/>
            <person name="Kale V."/>
            <person name="Holt S."/>
            <person name="Cochrane G."/>
            <person name="Meng A."/>
            <person name="Brown T."/>
            <person name="Cohen L."/>
        </authorList>
    </citation>
    <scope>NUCLEOTIDE SEQUENCE</scope>
    <source>
        <strain evidence="11">CCMP1374</strain>
    </source>
</reference>
<dbReference type="InterPro" id="IPR011545">
    <property type="entry name" value="DEAD/DEAH_box_helicase_dom"/>
</dbReference>
<organism evidence="11">
    <name type="scientific">Phaeocystis antarctica</name>
    <dbReference type="NCBI Taxonomy" id="33657"/>
    <lineage>
        <taxon>Eukaryota</taxon>
        <taxon>Haptista</taxon>
        <taxon>Haptophyta</taxon>
        <taxon>Prymnesiophyceae</taxon>
        <taxon>Phaeocystales</taxon>
        <taxon>Phaeocystaceae</taxon>
        <taxon>Phaeocystis</taxon>
    </lineage>
</organism>
<dbReference type="Pfam" id="PF00270">
    <property type="entry name" value="DEAD"/>
    <property type="match status" value="1"/>
</dbReference>
<evidence type="ECO:0000313" key="11">
    <source>
        <dbReference type="EMBL" id="CAD8472545.1"/>
    </source>
</evidence>
<keyword evidence="6" id="KW-0067">ATP-binding</keyword>
<proteinExistence type="inferred from homology"/>
<dbReference type="CDD" id="cd18787">
    <property type="entry name" value="SF2_C_DEAD"/>
    <property type="match status" value="1"/>
</dbReference>
<dbReference type="GO" id="GO:0003676">
    <property type="term" value="F:nucleic acid binding"/>
    <property type="evidence" value="ECO:0007669"/>
    <property type="project" value="InterPro"/>
</dbReference>
<dbReference type="InterPro" id="IPR027417">
    <property type="entry name" value="P-loop_NTPase"/>
</dbReference>
<dbReference type="SUPFAM" id="SSF52540">
    <property type="entry name" value="P-loop containing nucleoside triphosphate hydrolases"/>
    <property type="match status" value="1"/>
</dbReference>